<evidence type="ECO:0008006" key="5">
    <source>
        <dbReference type="Google" id="ProtNLM"/>
    </source>
</evidence>
<protein>
    <recommendedName>
        <fullName evidence="5">Immunity protein 72 domain-containing protein</fullName>
    </recommendedName>
</protein>
<dbReference type="Pfam" id="PF15602">
    <property type="entry name" value="Imm71"/>
    <property type="match status" value="1"/>
</dbReference>
<keyword evidence="4" id="KW-1185">Reference proteome</keyword>
<evidence type="ECO:0000313" key="4">
    <source>
        <dbReference type="Proteomes" id="UP000540787"/>
    </source>
</evidence>
<dbReference type="Proteomes" id="UP000540787">
    <property type="component" value="Unassembled WGS sequence"/>
</dbReference>
<accession>A0A7W9X4X0</accession>
<feature type="domain" description="Immunity protein 71" evidence="2">
    <location>
        <begin position="13"/>
        <end position="168"/>
    </location>
</feature>
<dbReference type="InterPro" id="IPR028950">
    <property type="entry name" value="Imm71"/>
</dbReference>
<name>A0A7W9X4X0_9BURK</name>
<organism evidence="3 4">
    <name type="scientific">Massilia aurea</name>
    <dbReference type="NCBI Taxonomy" id="373040"/>
    <lineage>
        <taxon>Bacteria</taxon>
        <taxon>Pseudomonadati</taxon>
        <taxon>Pseudomonadota</taxon>
        <taxon>Betaproteobacteria</taxon>
        <taxon>Burkholderiales</taxon>
        <taxon>Oxalobacteraceae</taxon>
        <taxon>Telluria group</taxon>
        <taxon>Massilia</taxon>
    </lineage>
</organism>
<sequence>MRDQTSTSELLLPSEDERRQIYFWLKKTSSLTAWQRIFKFYKSWAEIVEQSVRAANGRGLAEKTSLPESELGLIIRGLAHCEQGVIQLGKGNKRVFKFDANGEFEMASRILKHWVEIKHRVETGDNNINEEYTPLWREFCQRMESLSAAWRECSMPILETRYLEDPAPTTYNSWLQDELADISVTNKLEFVPDPIDSVFVRSNEITPYSGIWEPIDAEPMKISLLTLFVKNKIPQPPFTIIGTMNYLHGGSKTPQMTVSTKDESIDLNTMWRLIWRDDRYGDGTVPQEEQSYSFKST</sequence>
<reference evidence="3 4" key="1">
    <citation type="submission" date="2020-08" db="EMBL/GenBank/DDBJ databases">
        <title>The Agave Microbiome: Exploring the role of microbial communities in plant adaptations to desert environments.</title>
        <authorList>
            <person name="Partida-Martinez L.P."/>
        </authorList>
    </citation>
    <scope>NUCLEOTIDE SEQUENCE [LARGE SCALE GENOMIC DNA]</scope>
    <source>
        <strain evidence="3 4">AT3.2</strain>
    </source>
</reference>
<feature type="domain" description="Immunity protein 72" evidence="1">
    <location>
        <begin position="198"/>
        <end position="292"/>
    </location>
</feature>
<proteinExistence type="predicted"/>
<comment type="caution">
    <text evidence="3">The sequence shown here is derived from an EMBL/GenBank/DDBJ whole genome shotgun (WGS) entry which is preliminary data.</text>
</comment>
<dbReference type="EMBL" id="JACHBX010000006">
    <property type="protein sequence ID" value="MBB6136520.1"/>
    <property type="molecule type" value="Genomic_DNA"/>
</dbReference>
<evidence type="ECO:0000313" key="3">
    <source>
        <dbReference type="EMBL" id="MBB6136520.1"/>
    </source>
</evidence>
<dbReference type="RefSeq" id="WP_183558373.1">
    <property type="nucleotide sequence ID" value="NZ_JACHBX010000006.1"/>
</dbReference>
<gene>
    <name evidence="3" type="ORF">HD842_004698</name>
</gene>
<dbReference type="Pfam" id="PF15584">
    <property type="entry name" value="Imm72"/>
    <property type="match status" value="1"/>
</dbReference>
<evidence type="ECO:0000259" key="2">
    <source>
        <dbReference type="Pfam" id="PF15602"/>
    </source>
</evidence>
<dbReference type="InterPro" id="IPR028966">
    <property type="entry name" value="Imm72"/>
</dbReference>
<dbReference type="AlphaFoldDB" id="A0A7W9X4X0"/>
<evidence type="ECO:0000259" key="1">
    <source>
        <dbReference type="Pfam" id="PF15584"/>
    </source>
</evidence>